<dbReference type="AlphaFoldDB" id="A0A486XLS1"/>
<sequence length="37" mass="4121">MQARGQLDITQRRLLPIFLTRAPQPGILSFKIASLGL</sequence>
<gene>
    <name evidence="1" type="ORF">BAL341_1405</name>
</gene>
<name>A0A486XLS1_9GAMM</name>
<accession>A0A486XLS1</accession>
<protein>
    <submittedName>
        <fullName evidence="1">Uncharacterized protein</fullName>
    </submittedName>
</protein>
<evidence type="ECO:0000313" key="1">
    <source>
        <dbReference type="EMBL" id="VHO03403.1"/>
    </source>
</evidence>
<organism evidence="1">
    <name type="scientific">Rheinheimera sp. BAL341</name>
    <dbReference type="NCBI Taxonomy" id="1708203"/>
    <lineage>
        <taxon>Bacteria</taxon>
        <taxon>Pseudomonadati</taxon>
        <taxon>Pseudomonadota</taxon>
        <taxon>Gammaproteobacteria</taxon>
        <taxon>Chromatiales</taxon>
        <taxon>Chromatiaceae</taxon>
        <taxon>Rheinheimera</taxon>
    </lineage>
</organism>
<dbReference type="EMBL" id="CAAJGR010000082">
    <property type="protein sequence ID" value="VHO03403.1"/>
    <property type="molecule type" value="Genomic_DNA"/>
</dbReference>
<reference evidence="1" key="1">
    <citation type="submission" date="2019-04" db="EMBL/GenBank/DDBJ databases">
        <authorList>
            <person name="Brambilla D."/>
        </authorList>
    </citation>
    <scope>NUCLEOTIDE SEQUENCE</scope>
    <source>
        <strain evidence="1">BAL1</strain>
    </source>
</reference>
<proteinExistence type="predicted"/>